<dbReference type="AlphaFoldDB" id="D0LYK3"/>
<dbReference type="STRING" id="502025.Hoch_5385"/>
<dbReference type="OrthoDB" id="9787788at2"/>
<evidence type="ECO:0000313" key="2">
    <source>
        <dbReference type="EMBL" id="ACY17869.1"/>
    </source>
</evidence>
<feature type="transmembrane region" description="Helical" evidence="1">
    <location>
        <begin position="175"/>
        <end position="196"/>
    </location>
</feature>
<sequence length="200" mass="21850">MGEARGKQSGVLATVRKRWRAWLRALHRDAGYLAVGLTVIYAVSGLAINHIDDWNPNFETESLTHQVATPIPAEDDAAVAQVLAALDIDETPTDAYRVADTQLEIYLSGRSLIVETDTGTVFDEAERPRFFLRVANWLHYNRGKAAWTYIADGYAVFLLFLALSGMFMLRGRKGLVGRGAVLVTLGAAVPVLYVSLSGGP</sequence>
<keyword evidence="1" id="KW-0812">Transmembrane</keyword>
<proteinExistence type="predicted"/>
<evidence type="ECO:0000256" key="1">
    <source>
        <dbReference type="SAM" id="Phobius"/>
    </source>
</evidence>
<dbReference type="KEGG" id="hoh:Hoch_5385"/>
<dbReference type="EMBL" id="CP001804">
    <property type="protein sequence ID" value="ACY17869.1"/>
    <property type="molecule type" value="Genomic_DNA"/>
</dbReference>
<accession>D0LYK3</accession>
<dbReference type="PANTHER" id="PTHR40115:SF1">
    <property type="entry name" value="INNER MEMBRANE PROTEIN WITH PEPSY TM HELIX"/>
    <property type="match status" value="1"/>
</dbReference>
<organism evidence="2 3">
    <name type="scientific">Haliangium ochraceum (strain DSM 14365 / JCM 11303 / SMP-2)</name>
    <dbReference type="NCBI Taxonomy" id="502025"/>
    <lineage>
        <taxon>Bacteria</taxon>
        <taxon>Pseudomonadati</taxon>
        <taxon>Myxococcota</taxon>
        <taxon>Polyangia</taxon>
        <taxon>Haliangiales</taxon>
        <taxon>Kofleriaceae</taxon>
        <taxon>Haliangium</taxon>
    </lineage>
</organism>
<dbReference type="PANTHER" id="PTHR40115">
    <property type="entry name" value="INNER MEMBRANE PROTEIN WITH PEPSY TM HELIX"/>
    <property type="match status" value="1"/>
</dbReference>
<dbReference type="Proteomes" id="UP000001880">
    <property type="component" value="Chromosome"/>
</dbReference>
<protein>
    <recommendedName>
        <fullName evidence="4">PepSY-associated TM helix domain protein</fullName>
    </recommendedName>
</protein>
<dbReference type="InterPro" id="IPR032307">
    <property type="entry name" value="PepSY_TM-like_2"/>
</dbReference>
<reference evidence="2 3" key="1">
    <citation type="journal article" date="2010" name="Stand. Genomic Sci.">
        <title>Complete genome sequence of Haliangium ochraceum type strain (SMP-2).</title>
        <authorList>
            <consortium name="US DOE Joint Genome Institute (JGI-PGF)"/>
            <person name="Ivanova N."/>
            <person name="Daum C."/>
            <person name="Lang E."/>
            <person name="Abt B."/>
            <person name="Kopitz M."/>
            <person name="Saunders E."/>
            <person name="Lapidus A."/>
            <person name="Lucas S."/>
            <person name="Glavina Del Rio T."/>
            <person name="Nolan M."/>
            <person name="Tice H."/>
            <person name="Copeland A."/>
            <person name="Cheng J.F."/>
            <person name="Chen F."/>
            <person name="Bruce D."/>
            <person name="Goodwin L."/>
            <person name="Pitluck S."/>
            <person name="Mavromatis K."/>
            <person name="Pati A."/>
            <person name="Mikhailova N."/>
            <person name="Chen A."/>
            <person name="Palaniappan K."/>
            <person name="Land M."/>
            <person name="Hauser L."/>
            <person name="Chang Y.J."/>
            <person name="Jeffries C.D."/>
            <person name="Detter J.C."/>
            <person name="Brettin T."/>
            <person name="Rohde M."/>
            <person name="Goker M."/>
            <person name="Bristow J."/>
            <person name="Markowitz V."/>
            <person name="Eisen J.A."/>
            <person name="Hugenholtz P."/>
            <person name="Kyrpides N.C."/>
            <person name="Klenk H.P."/>
        </authorList>
    </citation>
    <scope>NUCLEOTIDE SEQUENCE [LARGE SCALE GENOMIC DNA]</scope>
    <source>
        <strain evidence="3">DSM 14365 / CIP 107738 / JCM 11303 / AJ 13395 / SMP-2</strain>
    </source>
</reference>
<dbReference type="RefSeq" id="WP_012830461.1">
    <property type="nucleotide sequence ID" value="NC_013440.1"/>
</dbReference>
<keyword evidence="1" id="KW-1133">Transmembrane helix</keyword>
<keyword evidence="1" id="KW-0472">Membrane</keyword>
<gene>
    <name evidence="2" type="ordered locus">Hoch_5385</name>
</gene>
<keyword evidence="3" id="KW-1185">Reference proteome</keyword>
<dbReference type="HOGENOM" id="CLU_122266_0_0_7"/>
<name>D0LYK3_HALO1</name>
<feature type="transmembrane region" description="Helical" evidence="1">
    <location>
        <begin position="146"/>
        <end position="168"/>
    </location>
</feature>
<evidence type="ECO:0008006" key="4">
    <source>
        <dbReference type="Google" id="ProtNLM"/>
    </source>
</evidence>
<evidence type="ECO:0000313" key="3">
    <source>
        <dbReference type="Proteomes" id="UP000001880"/>
    </source>
</evidence>
<feature type="transmembrane region" description="Helical" evidence="1">
    <location>
        <begin position="30"/>
        <end position="51"/>
    </location>
</feature>
<dbReference type="eggNOG" id="COG3295">
    <property type="taxonomic scope" value="Bacteria"/>
</dbReference>
<dbReference type="Pfam" id="PF16357">
    <property type="entry name" value="PepSY_TM_like_2"/>
    <property type="match status" value="1"/>
</dbReference>